<dbReference type="Proteomes" id="UP000094053">
    <property type="component" value="Unassembled WGS sequence"/>
</dbReference>
<dbReference type="AlphaFoldDB" id="A0A1E3RB61"/>
<evidence type="ECO:0000256" key="1">
    <source>
        <dbReference type="ARBA" id="ARBA00010088"/>
    </source>
</evidence>
<dbReference type="GO" id="GO:0006508">
    <property type="term" value="P:proteolysis"/>
    <property type="evidence" value="ECO:0007669"/>
    <property type="project" value="InterPro"/>
</dbReference>
<evidence type="ECO:0000256" key="2">
    <source>
        <dbReference type="ARBA" id="ARBA00022801"/>
    </source>
</evidence>
<dbReference type="InterPro" id="IPR050266">
    <property type="entry name" value="AB_hydrolase_sf"/>
</dbReference>
<dbReference type="InterPro" id="IPR029058">
    <property type="entry name" value="AB_hydrolase_fold"/>
</dbReference>
<dbReference type="GO" id="GO:0016020">
    <property type="term" value="C:membrane"/>
    <property type="evidence" value="ECO:0007669"/>
    <property type="project" value="TreeGrafter"/>
</dbReference>
<feature type="domain" description="AB hydrolase-1" evidence="4">
    <location>
        <begin position="127"/>
        <end position="393"/>
    </location>
</feature>
<organism evidence="5 6">
    <name type="scientific">Mycolicibacterium flavescens</name>
    <name type="common">Mycobacterium flavescens</name>
    <dbReference type="NCBI Taxonomy" id="1776"/>
    <lineage>
        <taxon>Bacteria</taxon>
        <taxon>Bacillati</taxon>
        <taxon>Actinomycetota</taxon>
        <taxon>Actinomycetes</taxon>
        <taxon>Mycobacteriales</taxon>
        <taxon>Mycobacteriaceae</taxon>
        <taxon>Mycolicibacterium</taxon>
    </lineage>
</organism>
<keyword evidence="3" id="KW-0812">Transmembrane</keyword>
<dbReference type="EMBL" id="MIHA01000024">
    <property type="protein sequence ID" value="ODQ87148.1"/>
    <property type="molecule type" value="Genomic_DNA"/>
</dbReference>
<dbReference type="Gene3D" id="3.40.50.1820">
    <property type="entry name" value="alpha/beta hydrolase"/>
    <property type="match status" value="1"/>
</dbReference>
<feature type="transmembrane region" description="Helical" evidence="3">
    <location>
        <begin position="64"/>
        <end position="84"/>
    </location>
</feature>
<name>A0A1E3RB61_MYCFV</name>
<evidence type="ECO:0000313" key="5">
    <source>
        <dbReference type="EMBL" id="ODQ87148.1"/>
    </source>
</evidence>
<reference evidence="6" key="1">
    <citation type="submission" date="2016-09" db="EMBL/GenBank/DDBJ databases">
        <authorList>
            <person name="Greninger A.L."/>
            <person name="Jerome K.R."/>
            <person name="Mcnair B."/>
            <person name="Wallis C."/>
            <person name="Fang F."/>
        </authorList>
    </citation>
    <scope>NUCLEOTIDE SEQUENCE [LARGE SCALE GENOMIC DNA]</scope>
    <source>
        <strain evidence="6">M6</strain>
    </source>
</reference>
<dbReference type="InterPro" id="IPR002410">
    <property type="entry name" value="Peptidase_S33"/>
</dbReference>
<dbReference type="PRINTS" id="PR00793">
    <property type="entry name" value="PROAMNOPTASE"/>
</dbReference>
<comment type="similarity">
    <text evidence="1">Belongs to the peptidase S33 family.</text>
</comment>
<gene>
    <name evidence="5" type="ORF">BHQ18_24615</name>
</gene>
<dbReference type="PANTHER" id="PTHR43798:SF33">
    <property type="entry name" value="HYDROLASE, PUTATIVE (AFU_ORTHOLOGUE AFUA_2G14860)-RELATED"/>
    <property type="match status" value="1"/>
</dbReference>
<keyword evidence="2" id="KW-0378">Hydrolase</keyword>
<protein>
    <recommendedName>
        <fullName evidence="4">AB hydrolase-1 domain-containing protein</fullName>
    </recommendedName>
</protein>
<sequence length="422" mass="44451">MVRIVLRGAAMLAVVVTSWVAGLAAAALTARWLASIGLLVVVALGMTLLISGTGSWLITRQRRLTAGVAAAGVVGLLLGGVLVFRPLPSAPVEAAAAPADVQFWELPTGSRLAYRHLAATGPGRATPVIVVGGGPGEAMVGDAAKADPFRGLTALGFDVYLYDQIGAGLSNRLQDPSGYTVARHVADLEAVRQQLGAERLILAGASWGGSLSASYLAEHPDRVARAILTSPAPMNYAEHPGAGDITAHLPAETRERARALIPQNTRFLAWYGLGLVNPQAARNLVSDSEADAFFDTFLSIVRPATVCDPANLPDAQAIGNGLSVNVFTVRDADSGAQSAVPQRLREAQAPTLIITGECNYIRWAPTAEYATTLPRATLVCLRDAGHVPQLDRPELYRATVEAFLLDEPLPLPARPPDRPCHQ</sequence>
<keyword evidence="6" id="KW-1185">Reference proteome</keyword>
<dbReference type="SUPFAM" id="SSF53474">
    <property type="entry name" value="alpha/beta-Hydrolases"/>
    <property type="match status" value="1"/>
</dbReference>
<dbReference type="GO" id="GO:0004177">
    <property type="term" value="F:aminopeptidase activity"/>
    <property type="evidence" value="ECO:0007669"/>
    <property type="project" value="UniProtKB-EC"/>
</dbReference>
<dbReference type="RefSeq" id="WP_069416279.1">
    <property type="nucleotide sequence ID" value="NZ_JACKUL010000009.1"/>
</dbReference>
<accession>A0A1E3RB61</accession>
<dbReference type="STRING" id="1776.BHQ18_24615"/>
<evidence type="ECO:0000313" key="6">
    <source>
        <dbReference type="Proteomes" id="UP000094053"/>
    </source>
</evidence>
<dbReference type="OrthoDB" id="9796770at2"/>
<dbReference type="InterPro" id="IPR000073">
    <property type="entry name" value="AB_hydrolase_1"/>
</dbReference>
<evidence type="ECO:0000256" key="3">
    <source>
        <dbReference type="SAM" id="Phobius"/>
    </source>
</evidence>
<proteinExistence type="inferred from homology"/>
<keyword evidence="3" id="KW-0472">Membrane</keyword>
<evidence type="ECO:0000259" key="4">
    <source>
        <dbReference type="Pfam" id="PF00561"/>
    </source>
</evidence>
<comment type="caution">
    <text evidence="5">The sequence shown here is derived from an EMBL/GenBank/DDBJ whole genome shotgun (WGS) entry which is preliminary data.</text>
</comment>
<dbReference type="Pfam" id="PF00561">
    <property type="entry name" value="Abhydrolase_1"/>
    <property type="match status" value="1"/>
</dbReference>
<keyword evidence="3" id="KW-1133">Transmembrane helix</keyword>
<dbReference type="PRINTS" id="PR00111">
    <property type="entry name" value="ABHYDROLASE"/>
</dbReference>
<feature type="transmembrane region" description="Helical" evidence="3">
    <location>
        <begin position="36"/>
        <end position="57"/>
    </location>
</feature>
<dbReference type="PANTHER" id="PTHR43798">
    <property type="entry name" value="MONOACYLGLYCEROL LIPASE"/>
    <property type="match status" value="1"/>
</dbReference>